<evidence type="ECO:0000259" key="1">
    <source>
        <dbReference type="Pfam" id="PF13471"/>
    </source>
</evidence>
<dbReference type="RefSeq" id="WP_106267612.1">
    <property type="nucleotide sequence ID" value="NZ_PVTX01000006.1"/>
</dbReference>
<comment type="caution">
    <text evidence="2">The sequence shown here is derived from an EMBL/GenBank/DDBJ whole genome shotgun (WGS) entry which is preliminary data.</text>
</comment>
<organism evidence="2 3">
    <name type="scientific">Isoptericola halotolerans</name>
    <dbReference type="NCBI Taxonomy" id="300560"/>
    <lineage>
        <taxon>Bacteria</taxon>
        <taxon>Bacillati</taxon>
        <taxon>Actinomycetota</taxon>
        <taxon>Actinomycetes</taxon>
        <taxon>Micrococcales</taxon>
        <taxon>Promicromonosporaceae</taxon>
        <taxon>Isoptericola</taxon>
    </lineage>
</organism>
<feature type="domain" description="Microcin J25-processing protein McjB C-terminal" evidence="1">
    <location>
        <begin position="28"/>
        <end position="127"/>
    </location>
</feature>
<dbReference type="NCBIfam" id="NF033537">
    <property type="entry name" value="lasso_biosyn_B2"/>
    <property type="match status" value="1"/>
</dbReference>
<reference evidence="2 3" key="1">
    <citation type="submission" date="2018-03" db="EMBL/GenBank/DDBJ databases">
        <title>Comparative analysis of microorganisms from saline springs in Andes Mountain Range, Colombia.</title>
        <authorList>
            <person name="Rubin E."/>
        </authorList>
    </citation>
    <scope>NUCLEOTIDE SEQUENCE [LARGE SCALE GENOMIC DNA]</scope>
    <source>
        <strain evidence="2 3">CG 23</strain>
    </source>
</reference>
<gene>
    <name evidence="2" type="ORF">BCL65_106106</name>
</gene>
<sequence length="149" mass="16301">MSPRRQVGGLLRAARSGLVYLVAETGLRTVGLRRTAAVLGLRLGGAPGTTPRAAFDTARLTAGELRRLRIDRRVLRLRWVNGTCLRTALVLGHSLRSRDPQIVLGVRRDDGGHIRAHAWLRIDGTDLDPEGAAWLYREFEQAQTTGGSA</sequence>
<protein>
    <submittedName>
        <fullName evidence="2">Transglutaminase superfamily protein</fullName>
    </submittedName>
</protein>
<dbReference type="Proteomes" id="UP000239895">
    <property type="component" value="Unassembled WGS sequence"/>
</dbReference>
<proteinExistence type="predicted"/>
<dbReference type="Pfam" id="PF13471">
    <property type="entry name" value="Transglut_core3"/>
    <property type="match status" value="1"/>
</dbReference>
<dbReference type="InterPro" id="IPR032708">
    <property type="entry name" value="McjB_C"/>
</dbReference>
<accession>A0ABX5EDL5</accession>
<dbReference type="EMBL" id="PVTX01000006">
    <property type="protein sequence ID" value="PRZ06432.1"/>
    <property type="molecule type" value="Genomic_DNA"/>
</dbReference>
<keyword evidence="3" id="KW-1185">Reference proteome</keyword>
<dbReference type="InterPro" id="IPR053521">
    <property type="entry name" value="McjB-like"/>
</dbReference>
<evidence type="ECO:0000313" key="3">
    <source>
        <dbReference type="Proteomes" id="UP000239895"/>
    </source>
</evidence>
<name>A0ABX5EDL5_9MICO</name>
<evidence type="ECO:0000313" key="2">
    <source>
        <dbReference type="EMBL" id="PRZ06432.1"/>
    </source>
</evidence>